<dbReference type="eggNOG" id="ENOG503068I">
    <property type="taxonomic scope" value="Bacteria"/>
</dbReference>
<evidence type="ECO:0000313" key="1">
    <source>
        <dbReference type="EMBL" id="KDF00009.1"/>
    </source>
</evidence>
<name>A0A064CMQ7_9MYCO</name>
<organism evidence="1 2">
    <name type="scientific">Mycolicibacterium aromaticivorans JS19b1 = JCM 16368</name>
    <dbReference type="NCBI Taxonomy" id="1440774"/>
    <lineage>
        <taxon>Bacteria</taxon>
        <taxon>Bacillati</taxon>
        <taxon>Actinomycetota</taxon>
        <taxon>Actinomycetes</taxon>
        <taxon>Mycobacteriales</taxon>
        <taxon>Mycobacteriaceae</taxon>
        <taxon>Mycolicibacterium</taxon>
    </lineage>
</organism>
<dbReference type="AlphaFoldDB" id="A0A064CMQ7"/>
<comment type="caution">
    <text evidence="1">The sequence shown here is derived from an EMBL/GenBank/DDBJ whole genome shotgun (WGS) entry which is preliminary data.</text>
</comment>
<dbReference type="Proteomes" id="UP000022835">
    <property type="component" value="Unassembled WGS sequence"/>
</dbReference>
<sequence>MSGDELLSRRPEGVDDDTVEAVGSLSEALEYVERARGHLYSFHQLMGHADLLLGEACDKLRDAGHADIADRLSEEMVGRNVLHGRWTFQIVEEFDDDYWSVLRERERGVRDQLMGGHRHVFEAEMKERRRTSGRPGHEAVP</sequence>
<dbReference type="EMBL" id="JALN02000001">
    <property type="protein sequence ID" value="KDF00009.1"/>
    <property type="molecule type" value="Genomic_DNA"/>
</dbReference>
<reference evidence="1" key="1">
    <citation type="submission" date="2014-05" db="EMBL/GenBank/DDBJ databases">
        <title>Genome sequence of Mycobacterium aromaticivorans strain JS19b1T (= DSM 45407T).</title>
        <authorList>
            <person name="Kwak Y."/>
            <person name="Park G.-S."/>
            <person name="Li Q.X."/>
            <person name="Lee S.-E."/>
            <person name="Shin J.-H."/>
        </authorList>
    </citation>
    <scope>NUCLEOTIDE SEQUENCE [LARGE SCALE GENOMIC DNA]</scope>
    <source>
        <strain evidence="1">JS19b1</strain>
    </source>
</reference>
<protein>
    <submittedName>
        <fullName evidence="1">Uncharacterized protein</fullName>
    </submittedName>
</protein>
<keyword evidence="2" id="KW-1185">Reference proteome</keyword>
<dbReference type="OrthoDB" id="3212097at2"/>
<dbReference type="RefSeq" id="WP_036342485.1">
    <property type="nucleotide sequence ID" value="NZ_JALN02000001.1"/>
</dbReference>
<evidence type="ECO:0000313" key="2">
    <source>
        <dbReference type="Proteomes" id="UP000022835"/>
    </source>
</evidence>
<proteinExistence type="predicted"/>
<dbReference type="STRING" id="1440774.Y900_013940"/>
<gene>
    <name evidence="1" type="ORF">Y900_013940</name>
</gene>
<accession>A0A064CMQ7</accession>